<dbReference type="AlphaFoldDB" id="A0A1Q8E788"/>
<feature type="transmembrane region" description="Helical" evidence="1">
    <location>
        <begin position="54"/>
        <end position="82"/>
    </location>
</feature>
<dbReference type="Gene3D" id="3.40.50.620">
    <property type="entry name" value="HUPs"/>
    <property type="match status" value="1"/>
</dbReference>
<dbReference type="PANTHER" id="PTHR30336">
    <property type="entry name" value="INNER MEMBRANE PROTEIN, PROBABLE PERMEASE"/>
    <property type="match status" value="1"/>
</dbReference>
<keyword evidence="4" id="KW-1185">Reference proteome</keyword>
<dbReference type="Pfam" id="PF02698">
    <property type="entry name" value="DUF218"/>
    <property type="match status" value="1"/>
</dbReference>
<dbReference type="PANTHER" id="PTHR30336:SF18">
    <property type="entry name" value="MEMBRANE PROTEIN"/>
    <property type="match status" value="1"/>
</dbReference>
<dbReference type="InterPro" id="IPR014729">
    <property type="entry name" value="Rossmann-like_a/b/a_fold"/>
</dbReference>
<dbReference type="OrthoDB" id="9782395at2"/>
<dbReference type="InterPro" id="IPR051599">
    <property type="entry name" value="Cell_Envelope_Assoc"/>
</dbReference>
<protein>
    <recommendedName>
        <fullName evidence="2">DUF218 domain-containing protein</fullName>
    </recommendedName>
</protein>
<keyword evidence="1" id="KW-0812">Transmembrane</keyword>
<organism evidence="3 4">
    <name type="scientific">Streptococcus cuniculi</name>
    <dbReference type="NCBI Taxonomy" id="1432788"/>
    <lineage>
        <taxon>Bacteria</taxon>
        <taxon>Bacillati</taxon>
        <taxon>Bacillota</taxon>
        <taxon>Bacilli</taxon>
        <taxon>Lactobacillales</taxon>
        <taxon>Streptococcaceae</taxon>
        <taxon>Streptococcus</taxon>
    </lineage>
</organism>
<feature type="transmembrane region" description="Helical" evidence="1">
    <location>
        <begin position="125"/>
        <end position="153"/>
    </location>
</feature>
<gene>
    <name evidence="3" type="ORF">BU202_06415</name>
</gene>
<name>A0A1Q8E788_9STRE</name>
<dbReference type="InterPro" id="IPR003848">
    <property type="entry name" value="DUF218"/>
</dbReference>
<dbReference type="GO" id="GO:0005886">
    <property type="term" value="C:plasma membrane"/>
    <property type="evidence" value="ECO:0007669"/>
    <property type="project" value="TreeGrafter"/>
</dbReference>
<proteinExistence type="predicted"/>
<evidence type="ECO:0000313" key="3">
    <source>
        <dbReference type="EMBL" id="OLF47661.1"/>
    </source>
</evidence>
<accession>A0A1Q8E788</accession>
<keyword evidence="1" id="KW-0472">Membrane</keyword>
<sequence>MLLYILTAVFVLAFIISFLRDPRNLLNAFLFLFALGLLYLSALELAFAHSDTLYMLLLLIFLSVPLVIVLVGIFLFINGFIILKKEGKSLGNSLSLLLGLGLLGYMGLAFLGIQHAKLLALDYPIVYYVFVYMNFLFVLFAVVFVAFFLYSILYHILPKKRDYDYIIIHGAGLLNGETVTPLLAKRIDKAIAAFEKAAKPHVTLIPSGGQGPDEKVSEAAAIARYLREKGIPDEAVILEDMSRTTYENLLFSKQLTDKGDNPYYLFVTNDYHVLRTSFYAKKLKMRGAGLGCQTASYYLPSAFIREYVAILQKLKRPLLILSILFFLFMMLSFL</sequence>
<feature type="domain" description="DUF218" evidence="2">
    <location>
        <begin position="164"/>
        <end position="308"/>
    </location>
</feature>
<evidence type="ECO:0000313" key="4">
    <source>
        <dbReference type="Proteomes" id="UP000186890"/>
    </source>
</evidence>
<evidence type="ECO:0000259" key="2">
    <source>
        <dbReference type="Pfam" id="PF02698"/>
    </source>
</evidence>
<feature type="transmembrane region" description="Helical" evidence="1">
    <location>
        <begin position="317"/>
        <end position="333"/>
    </location>
</feature>
<evidence type="ECO:0000256" key="1">
    <source>
        <dbReference type="SAM" id="Phobius"/>
    </source>
</evidence>
<dbReference type="GO" id="GO:0000270">
    <property type="term" value="P:peptidoglycan metabolic process"/>
    <property type="evidence" value="ECO:0007669"/>
    <property type="project" value="TreeGrafter"/>
</dbReference>
<feature type="transmembrane region" description="Helical" evidence="1">
    <location>
        <begin position="6"/>
        <end position="22"/>
    </location>
</feature>
<feature type="transmembrane region" description="Helical" evidence="1">
    <location>
        <begin position="29"/>
        <end position="48"/>
    </location>
</feature>
<keyword evidence="1" id="KW-1133">Transmembrane helix</keyword>
<dbReference type="CDD" id="cd06259">
    <property type="entry name" value="YdcF-like"/>
    <property type="match status" value="1"/>
</dbReference>
<dbReference type="Proteomes" id="UP000186890">
    <property type="component" value="Unassembled WGS sequence"/>
</dbReference>
<dbReference type="RefSeq" id="WP_075104968.1">
    <property type="nucleotide sequence ID" value="NZ_MSJM01000005.1"/>
</dbReference>
<reference evidence="4" key="1">
    <citation type="submission" date="2016-12" db="EMBL/GenBank/DDBJ databases">
        <authorList>
            <person name="Gulvik C.A."/>
        </authorList>
    </citation>
    <scope>NUCLEOTIDE SEQUENCE [LARGE SCALE GENOMIC DNA]</scope>
    <source>
        <strain evidence="4">NED12-00049-6B</strain>
    </source>
</reference>
<feature type="transmembrane region" description="Helical" evidence="1">
    <location>
        <begin position="94"/>
        <end position="113"/>
    </location>
</feature>
<dbReference type="GO" id="GO:0043164">
    <property type="term" value="P:Gram-negative-bacterium-type cell wall biogenesis"/>
    <property type="evidence" value="ECO:0007669"/>
    <property type="project" value="TreeGrafter"/>
</dbReference>
<dbReference type="EMBL" id="MSJM01000005">
    <property type="protein sequence ID" value="OLF47661.1"/>
    <property type="molecule type" value="Genomic_DNA"/>
</dbReference>
<comment type="caution">
    <text evidence="3">The sequence shown here is derived from an EMBL/GenBank/DDBJ whole genome shotgun (WGS) entry which is preliminary data.</text>
</comment>